<dbReference type="AlphaFoldDB" id="A0A679BCE4"/>
<protein>
    <submittedName>
        <fullName evidence="2">Uncharacterized protein</fullName>
    </submittedName>
</protein>
<proteinExistence type="predicted"/>
<dbReference type="EMBL" id="AP018870">
    <property type="protein sequence ID" value="BBF89744.1"/>
    <property type="molecule type" value="Genomic_DNA"/>
</dbReference>
<sequence>MFEEEDCPTVDYVLEIYAAKPTPTRLVAFERSKDNYTWSKADGGSHPLTISLSAFGWLRYDYTWSLTSGRSGPHTTFMSCRGMTTLGPRPAVLEVLPPHLRVVERSSHNIYGWSWYGYTWSSTSSRSGPPTTFTSGRGMTTPGPRPAVVAVLPTHLLVVKEETGHANVDMPIDTNMRDKPRDTQSKATEADMRDLGRYPQSRQVHVRGRRLPYRRLRVGDPCHQADAD</sequence>
<name>A0A679BCE4_ORYNI</name>
<organism evidence="2">
    <name type="scientific">Oryza nivara</name>
    <name type="common">Indian wild rice</name>
    <name type="synonym">Oryza sativa f. spontanea</name>
    <dbReference type="NCBI Taxonomy" id="4536"/>
    <lineage>
        <taxon>Eukaryota</taxon>
        <taxon>Viridiplantae</taxon>
        <taxon>Streptophyta</taxon>
        <taxon>Embryophyta</taxon>
        <taxon>Tracheophyta</taxon>
        <taxon>Spermatophyta</taxon>
        <taxon>Magnoliopsida</taxon>
        <taxon>Liliopsida</taxon>
        <taxon>Poales</taxon>
        <taxon>Poaceae</taxon>
        <taxon>BOP clade</taxon>
        <taxon>Oryzoideae</taxon>
        <taxon>Oryzeae</taxon>
        <taxon>Oryzinae</taxon>
        <taxon>Oryza</taxon>
    </lineage>
</organism>
<evidence type="ECO:0000313" key="2">
    <source>
        <dbReference type="EMBL" id="BBF89744.1"/>
    </source>
</evidence>
<gene>
    <name evidence="2" type="primary">BBa0076N07.47</name>
</gene>
<feature type="compositionally biased region" description="Basic and acidic residues" evidence="1">
    <location>
        <begin position="175"/>
        <end position="193"/>
    </location>
</feature>
<feature type="region of interest" description="Disordered" evidence="1">
    <location>
        <begin position="169"/>
        <end position="193"/>
    </location>
</feature>
<evidence type="ECO:0000256" key="1">
    <source>
        <dbReference type="SAM" id="MobiDB-lite"/>
    </source>
</evidence>
<reference evidence="2" key="1">
    <citation type="submission" date="2018-08" db="EMBL/GenBank/DDBJ databases">
        <title>Oryza nivara genomic DNA, chromosome 11, BAC clone:BBa0076N07.</title>
        <authorList>
            <person name="Wu J."/>
            <person name="Kanamori H."/>
        </authorList>
    </citation>
    <scope>NUCLEOTIDE SEQUENCE</scope>
    <source>
        <strain evidence="2">W0106</strain>
    </source>
</reference>
<accession>A0A679BCE4</accession>